<feature type="domain" description="Glycosyl transferase family 1" evidence="1">
    <location>
        <begin position="209"/>
        <end position="363"/>
    </location>
</feature>
<dbReference type="EC" id="2.4.-.-" evidence="2"/>
<dbReference type="Proteomes" id="UP001266995">
    <property type="component" value="Unassembled WGS sequence"/>
</dbReference>
<dbReference type="GO" id="GO:0016757">
    <property type="term" value="F:glycosyltransferase activity"/>
    <property type="evidence" value="ECO:0007669"/>
    <property type="project" value="UniProtKB-KW"/>
</dbReference>
<dbReference type="AlphaFoldDB" id="A0AAW8VRJ1"/>
<keyword evidence="2" id="KW-0328">Glycosyltransferase</keyword>
<dbReference type="RefSeq" id="WP_026366667.1">
    <property type="nucleotide sequence ID" value="NZ_CP072251.1"/>
</dbReference>
<organism evidence="2 3">
    <name type="scientific">Bacteroides cellulosilyticus</name>
    <dbReference type="NCBI Taxonomy" id="246787"/>
    <lineage>
        <taxon>Bacteria</taxon>
        <taxon>Pseudomonadati</taxon>
        <taxon>Bacteroidota</taxon>
        <taxon>Bacteroidia</taxon>
        <taxon>Bacteroidales</taxon>
        <taxon>Bacteroidaceae</taxon>
        <taxon>Bacteroides</taxon>
    </lineage>
</organism>
<keyword evidence="2" id="KW-0808">Transferase</keyword>
<evidence type="ECO:0000313" key="3">
    <source>
        <dbReference type="Proteomes" id="UP001266995"/>
    </source>
</evidence>
<name>A0AAW8VRJ1_9BACE</name>
<proteinExistence type="predicted"/>
<evidence type="ECO:0000259" key="1">
    <source>
        <dbReference type="Pfam" id="PF00534"/>
    </source>
</evidence>
<dbReference type="PANTHER" id="PTHR12526:SF630">
    <property type="entry name" value="GLYCOSYLTRANSFERASE"/>
    <property type="match status" value="1"/>
</dbReference>
<dbReference type="SUPFAM" id="SSF53756">
    <property type="entry name" value="UDP-Glycosyltransferase/glycogen phosphorylase"/>
    <property type="match status" value="1"/>
</dbReference>
<dbReference type="Gene3D" id="3.40.50.2000">
    <property type="entry name" value="Glycogen Phosphorylase B"/>
    <property type="match status" value="2"/>
</dbReference>
<comment type="caution">
    <text evidence="2">The sequence shown here is derived from an EMBL/GenBank/DDBJ whole genome shotgun (WGS) entry which is preliminary data.</text>
</comment>
<accession>A0AAW8VRJ1</accession>
<reference evidence="2" key="1">
    <citation type="submission" date="2023-08" db="EMBL/GenBank/DDBJ databases">
        <title>Reintroducing virulent viruses to syntetic microbiomes.</title>
        <authorList>
            <person name="Wilde J."/>
            <person name="Boyes R."/>
            <person name="Robinson A.V."/>
            <person name="Daisley B.A."/>
            <person name="Allen-Vercoe E."/>
        </authorList>
    </citation>
    <scope>NUCLEOTIDE SEQUENCE</scope>
    <source>
        <strain evidence="2">225I_12FAA</strain>
    </source>
</reference>
<dbReference type="EMBL" id="JAVSNH010000002">
    <property type="protein sequence ID" value="MDT4514784.1"/>
    <property type="molecule type" value="Genomic_DNA"/>
</dbReference>
<dbReference type="PANTHER" id="PTHR12526">
    <property type="entry name" value="GLYCOSYLTRANSFERASE"/>
    <property type="match status" value="1"/>
</dbReference>
<evidence type="ECO:0000313" key="2">
    <source>
        <dbReference type="EMBL" id="MDT4514784.1"/>
    </source>
</evidence>
<sequence>MNDNILFIFNIFPGVGGLESVSNNIIDYISKDFTIYTLSMCMMPNIPASPNIAETFCCQSDNEEENIRFFNKIVEEKKITHIINQGIYPHITNIIFNPNRKKEVKIISVLHGMPKYEKSQYWQLPHILKASKWKQIERKTLSYFGLNNRYKRYINSFSDSYRKACIKGNKVIVLCNEYITPFAEKYHLTKYKDKIIAIENPLSVSFSEQKPIEWSQKENQVIFVGRLSKEKQVNIILDVWKRIEKETNWNLTIVGDGTIRKELEQMVVDKQIQRITFTGQVDHPEKYYKSAKIILLTSSFEGFPMCLIEALRFGVVPLTFEISEGVRSIVSCSGGMTVTDNNLQEMSSKLIELINNENLFSLSEMARIKSNQYTLNRIGEQWSNLLKDKI</sequence>
<protein>
    <submittedName>
        <fullName evidence="2">Glycosyltransferase</fullName>
        <ecNumber evidence="2">2.4.-.-</ecNumber>
    </submittedName>
</protein>
<dbReference type="GeneID" id="66306167"/>
<dbReference type="Pfam" id="PF00534">
    <property type="entry name" value="Glycos_transf_1"/>
    <property type="match status" value="1"/>
</dbReference>
<dbReference type="InterPro" id="IPR001296">
    <property type="entry name" value="Glyco_trans_1"/>
</dbReference>
<gene>
    <name evidence="2" type="ORF">RO785_27840</name>
</gene>